<dbReference type="GO" id="GO:0000978">
    <property type="term" value="F:RNA polymerase II cis-regulatory region sequence-specific DNA binding"/>
    <property type="evidence" value="ECO:0007669"/>
    <property type="project" value="TreeGrafter"/>
</dbReference>
<evidence type="ECO:0000259" key="6">
    <source>
        <dbReference type="PROSITE" id="PS50066"/>
    </source>
</evidence>
<accession>A0AAP0QYH1</accession>
<keyword evidence="5" id="KW-0539">Nucleus</keyword>
<evidence type="ECO:0000256" key="3">
    <source>
        <dbReference type="ARBA" id="ARBA00023125"/>
    </source>
</evidence>
<comment type="caution">
    <text evidence="7">The sequence shown here is derived from an EMBL/GenBank/DDBJ whole genome shotgun (WGS) entry which is preliminary data.</text>
</comment>
<protein>
    <recommendedName>
        <fullName evidence="6">MADS-box domain-containing protein</fullName>
    </recommendedName>
</protein>
<comment type="subcellular location">
    <subcellularLocation>
        <location evidence="1">Nucleus</location>
    </subcellularLocation>
</comment>
<dbReference type="GO" id="GO:0000981">
    <property type="term" value="F:DNA-binding transcription factor activity, RNA polymerase II-specific"/>
    <property type="evidence" value="ECO:0007669"/>
    <property type="project" value="TreeGrafter"/>
</dbReference>
<dbReference type="AlphaFoldDB" id="A0AAP0QYH1"/>
<sequence length="67" mass="7732">MENGKKKIEIKKIENAKSRMVTFSKRRQRLFQKALHYATYTNSLVARLVISLAGKPFVHGFLPRTPS</sequence>
<gene>
    <name evidence="7" type="ORF">WN944_011835</name>
</gene>
<dbReference type="Gene3D" id="3.40.1810.10">
    <property type="entry name" value="Transcription factor, MADS-box"/>
    <property type="match status" value="1"/>
</dbReference>
<reference evidence="7 8" key="1">
    <citation type="submission" date="2024-05" db="EMBL/GenBank/DDBJ databases">
        <title>Haplotype-resolved chromosome-level genome assembly of Huyou (Citrus changshanensis).</title>
        <authorList>
            <person name="Miao C."/>
            <person name="Chen W."/>
            <person name="Wu Y."/>
            <person name="Wang L."/>
            <person name="Zhao S."/>
            <person name="Grierson D."/>
            <person name="Xu C."/>
            <person name="Chen K."/>
        </authorList>
    </citation>
    <scope>NUCLEOTIDE SEQUENCE [LARGE SCALE GENOMIC DNA]</scope>
    <source>
        <strain evidence="7">01-14</strain>
        <tissue evidence="7">Leaf</tissue>
    </source>
</reference>
<feature type="domain" description="MADS-box" evidence="6">
    <location>
        <begin position="3"/>
        <end position="55"/>
    </location>
</feature>
<dbReference type="PROSITE" id="PS50066">
    <property type="entry name" value="MADS_BOX_2"/>
    <property type="match status" value="1"/>
</dbReference>
<evidence type="ECO:0000256" key="5">
    <source>
        <dbReference type="ARBA" id="ARBA00023242"/>
    </source>
</evidence>
<name>A0AAP0QYH1_9ROSI</name>
<organism evidence="7 8">
    <name type="scientific">Citrus x changshan-huyou</name>
    <dbReference type="NCBI Taxonomy" id="2935761"/>
    <lineage>
        <taxon>Eukaryota</taxon>
        <taxon>Viridiplantae</taxon>
        <taxon>Streptophyta</taxon>
        <taxon>Embryophyta</taxon>
        <taxon>Tracheophyta</taxon>
        <taxon>Spermatophyta</taxon>
        <taxon>Magnoliopsida</taxon>
        <taxon>eudicotyledons</taxon>
        <taxon>Gunneridae</taxon>
        <taxon>Pentapetalae</taxon>
        <taxon>rosids</taxon>
        <taxon>malvids</taxon>
        <taxon>Sapindales</taxon>
        <taxon>Rutaceae</taxon>
        <taxon>Aurantioideae</taxon>
        <taxon>Citrus</taxon>
    </lineage>
</organism>
<evidence type="ECO:0000313" key="7">
    <source>
        <dbReference type="EMBL" id="KAK9223393.1"/>
    </source>
</evidence>
<keyword evidence="3" id="KW-0238">DNA-binding</keyword>
<dbReference type="InterPro" id="IPR036879">
    <property type="entry name" value="TF_MADSbox_sf"/>
</dbReference>
<dbReference type="GO" id="GO:0045893">
    <property type="term" value="P:positive regulation of DNA-templated transcription"/>
    <property type="evidence" value="ECO:0007669"/>
    <property type="project" value="UniProtKB-ARBA"/>
</dbReference>
<dbReference type="InterPro" id="IPR002100">
    <property type="entry name" value="TF_MADSbox"/>
</dbReference>
<evidence type="ECO:0000313" key="8">
    <source>
        <dbReference type="Proteomes" id="UP001428341"/>
    </source>
</evidence>
<keyword evidence="8" id="KW-1185">Reference proteome</keyword>
<proteinExistence type="predicted"/>
<dbReference type="GO" id="GO:0046983">
    <property type="term" value="F:protein dimerization activity"/>
    <property type="evidence" value="ECO:0007669"/>
    <property type="project" value="InterPro"/>
</dbReference>
<evidence type="ECO:0000256" key="2">
    <source>
        <dbReference type="ARBA" id="ARBA00023015"/>
    </source>
</evidence>
<dbReference type="SUPFAM" id="SSF55455">
    <property type="entry name" value="SRF-like"/>
    <property type="match status" value="1"/>
</dbReference>
<dbReference type="PRINTS" id="PR00404">
    <property type="entry name" value="MADSDOMAIN"/>
</dbReference>
<dbReference type="Pfam" id="PF00319">
    <property type="entry name" value="SRF-TF"/>
    <property type="match status" value="1"/>
</dbReference>
<evidence type="ECO:0000256" key="4">
    <source>
        <dbReference type="ARBA" id="ARBA00023163"/>
    </source>
</evidence>
<dbReference type="PANTHER" id="PTHR11945">
    <property type="entry name" value="MADS BOX PROTEIN"/>
    <property type="match status" value="1"/>
</dbReference>
<keyword evidence="4" id="KW-0804">Transcription</keyword>
<dbReference type="Proteomes" id="UP001428341">
    <property type="component" value="Unassembled WGS sequence"/>
</dbReference>
<dbReference type="GO" id="GO:0005634">
    <property type="term" value="C:nucleus"/>
    <property type="evidence" value="ECO:0007669"/>
    <property type="project" value="UniProtKB-SubCell"/>
</dbReference>
<dbReference type="EMBL" id="JBCGBO010000002">
    <property type="protein sequence ID" value="KAK9223393.1"/>
    <property type="molecule type" value="Genomic_DNA"/>
</dbReference>
<evidence type="ECO:0000256" key="1">
    <source>
        <dbReference type="ARBA" id="ARBA00004123"/>
    </source>
</evidence>
<dbReference type="SMART" id="SM00432">
    <property type="entry name" value="MADS"/>
    <property type="match status" value="1"/>
</dbReference>
<dbReference type="PANTHER" id="PTHR11945:SF534">
    <property type="entry name" value="MYOCYTE-SPECIFIC ENHANCER FACTOR 2"/>
    <property type="match status" value="1"/>
</dbReference>
<keyword evidence="2" id="KW-0805">Transcription regulation</keyword>